<keyword evidence="4" id="KW-1134">Transmembrane beta strand</keyword>
<evidence type="ECO:0000256" key="8">
    <source>
        <dbReference type="SAM" id="MobiDB-lite"/>
    </source>
</evidence>
<evidence type="ECO:0000256" key="1">
    <source>
        <dbReference type="ARBA" id="ARBA00004442"/>
    </source>
</evidence>
<evidence type="ECO:0000313" key="9">
    <source>
        <dbReference type="EMBL" id="AQT48061.1"/>
    </source>
</evidence>
<dbReference type="Proteomes" id="UP000189632">
    <property type="component" value="Chromosome"/>
</dbReference>
<dbReference type="AlphaFoldDB" id="A0A1U9MK86"/>
<comment type="similarity">
    <text evidence="2">Belongs to the outer membrane factor (OMF) (TC 1.B.17) family.</text>
</comment>
<dbReference type="EMBL" id="CP015625">
    <property type="protein sequence ID" value="AQT48061.1"/>
    <property type="molecule type" value="Genomic_DNA"/>
</dbReference>
<gene>
    <name evidence="9" type="ORF">BBC0122_019680</name>
</gene>
<sequence length="519" mass="55804">MVKFSLLQKYLLLGVSLLAIGISFTGCTTSRSQSPRVVRHHPAQPNSGSGEAGLIADSMMSVVDEHNVATGKAVNNEAEGQKAAQVTADAASGNADNALLEKSQNTNAKNGPVTTIGLNGIGIKDAVGVALARHPDIGRANAVVAQGKAQIAIEKSAWYPTLQYSVNPGYNRYYNSSGNNNDPGNVRGTVGASQLIYDFGRTSSRIGAARATNEKQMHELQSTMEDVAQNMANIFIELSAAQDMIGAAQRESALLRDTHDKISQRVKAGLSDASDLNQAEVAMQRAKSDLLQATTRFDVAAGKFAQISGFRPTKVATLAETSRFMDSLSKGKGDVDKTPAVLAAEAEVKASQQRVRLAKADRFPSVSLGVSQSGATGQRNATNDSTFVGLQLSGQLSTGKREKYQIEAAEAELRAARQARDNQQLVSRTTRGSAETEERGASARMDNARQLMDLSLSSRDLYWQQYTLNKRPLTDVINAERDTFSAESDQITAISDRLYAKVKAYYAVGQLVTRLREHN</sequence>
<dbReference type="GO" id="GO:0009279">
    <property type="term" value="C:cell outer membrane"/>
    <property type="evidence" value="ECO:0007669"/>
    <property type="project" value="UniProtKB-SubCell"/>
</dbReference>
<accession>A0A1U9MK86</accession>
<dbReference type="InterPro" id="IPR051906">
    <property type="entry name" value="TolC-like"/>
</dbReference>
<dbReference type="GO" id="GO:1990281">
    <property type="term" value="C:efflux pump complex"/>
    <property type="evidence" value="ECO:0007669"/>
    <property type="project" value="TreeGrafter"/>
</dbReference>
<evidence type="ECO:0000256" key="6">
    <source>
        <dbReference type="ARBA" id="ARBA00023136"/>
    </source>
</evidence>
<keyword evidence="10" id="KW-1185">Reference proteome</keyword>
<dbReference type="PROSITE" id="PS51257">
    <property type="entry name" value="PROKAR_LIPOPROTEIN"/>
    <property type="match status" value="1"/>
</dbReference>
<evidence type="ECO:0000313" key="10">
    <source>
        <dbReference type="Proteomes" id="UP000189632"/>
    </source>
</evidence>
<comment type="subcellular location">
    <subcellularLocation>
        <location evidence="1">Cell outer membrane</location>
    </subcellularLocation>
</comment>
<dbReference type="Gene3D" id="1.20.1600.10">
    <property type="entry name" value="Outer membrane efflux proteins (OEP)"/>
    <property type="match status" value="1"/>
</dbReference>
<dbReference type="InterPro" id="IPR003423">
    <property type="entry name" value="OMP_efflux"/>
</dbReference>
<dbReference type="KEGG" id="bapi:BBC0122_019680"/>
<dbReference type="GO" id="GO:0015562">
    <property type="term" value="F:efflux transmembrane transporter activity"/>
    <property type="evidence" value="ECO:0007669"/>
    <property type="project" value="InterPro"/>
</dbReference>
<dbReference type="RefSeq" id="WP_225868113.1">
    <property type="nucleotide sequence ID" value="NZ_CP015625.1"/>
</dbReference>
<dbReference type="Pfam" id="PF02321">
    <property type="entry name" value="OEP"/>
    <property type="match status" value="2"/>
</dbReference>
<keyword evidence="3" id="KW-0813">Transport</keyword>
<evidence type="ECO:0000256" key="3">
    <source>
        <dbReference type="ARBA" id="ARBA00022448"/>
    </source>
</evidence>
<keyword evidence="6" id="KW-0472">Membrane</keyword>
<name>A0A1U9MK86_9HYPH</name>
<keyword evidence="5" id="KW-0812">Transmembrane</keyword>
<evidence type="ECO:0000256" key="5">
    <source>
        <dbReference type="ARBA" id="ARBA00022692"/>
    </source>
</evidence>
<reference evidence="9 10" key="1">
    <citation type="submission" date="2016-11" db="EMBL/GenBank/DDBJ databases">
        <title>Comparative genomics of Bartonella apis.</title>
        <authorList>
            <person name="Engel P."/>
        </authorList>
    </citation>
    <scope>NUCLEOTIDE SEQUENCE [LARGE SCALE GENOMIC DNA]</scope>
    <source>
        <strain evidence="9 10">BBC0122</strain>
    </source>
</reference>
<dbReference type="SUPFAM" id="SSF56954">
    <property type="entry name" value="Outer membrane efflux proteins (OEP)"/>
    <property type="match status" value="1"/>
</dbReference>
<evidence type="ECO:0000256" key="4">
    <source>
        <dbReference type="ARBA" id="ARBA00022452"/>
    </source>
</evidence>
<keyword evidence="7" id="KW-0998">Cell outer membrane</keyword>
<feature type="region of interest" description="Disordered" evidence="8">
    <location>
        <begin position="418"/>
        <end position="445"/>
    </location>
</feature>
<organism evidence="9 10">
    <name type="scientific">Bartonella choladocola</name>
    <dbReference type="NCBI Taxonomy" id="2750995"/>
    <lineage>
        <taxon>Bacteria</taxon>
        <taxon>Pseudomonadati</taxon>
        <taxon>Pseudomonadota</taxon>
        <taxon>Alphaproteobacteria</taxon>
        <taxon>Hyphomicrobiales</taxon>
        <taxon>Bartonellaceae</taxon>
        <taxon>Bartonella</taxon>
    </lineage>
</organism>
<dbReference type="PANTHER" id="PTHR30026:SF22">
    <property type="entry name" value="OUTER MEMBRANE EFFLUX PROTEIN"/>
    <property type="match status" value="1"/>
</dbReference>
<dbReference type="GO" id="GO:0015288">
    <property type="term" value="F:porin activity"/>
    <property type="evidence" value="ECO:0007669"/>
    <property type="project" value="TreeGrafter"/>
</dbReference>
<proteinExistence type="inferred from homology"/>
<evidence type="ECO:0000256" key="2">
    <source>
        <dbReference type="ARBA" id="ARBA00007613"/>
    </source>
</evidence>
<feature type="region of interest" description="Disordered" evidence="8">
    <location>
        <begin position="28"/>
        <end position="50"/>
    </location>
</feature>
<feature type="compositionally biased region" description="Polar residues" evidence="8">
    <location>
        <begin position="421"/>
        <end position="433"/>
    </location>
</feature>
<dbReference type="PANTHER" id="PTHR30026">
    <property type="entry name" value="OUTER MEMBRANE PROTEIN TOLC"/>
    <property type="match status" value="1"/>
</dbReference>
<evidence type="ECO:0000256" key="7">
    <source>
        <dbReference type="ARBA" id="ARBA00023237"/>
    </source>
</evidence>
<protein>
    <submittedName>
        <fullName evidence="9">Outer membrane protein, adhesin transport system</fullName>
    </submittedName>
</protein>